<proteinExistence type="inferred from homology"/>
<dbReference type="SUPFAM" id="SSF55486">
    <property type="entry name" value="Metalloproteases ('zincins'), catalytic domain"/>
    <property type="match status" value="1"/>
</dbReference>
<evidence type="ECO:0000256" key="4">
    <source>
        <dbReference type="ARBA" id="ARBA00022833"/>
    </source>
</evidence>
<gene>
    <name evidence="9" type="primary">pepF</name>
    <name evidence="9" type="ORF">D8M05_19240</name>
</gene>
<dbReference type="Pfam" id="PF08439">
    <property type="entry name" value="Peptidase_M3_N"/>
    <property type="match status" value="1"/>
</dbReference>
<name>A0A494YRG6_9BACI</name>
<evidence type="ECO:0000313" key="10">
    <source>
        <dbReference type="Proteomes" id="UP000281813"/>
    </source>
</evidence>
<dbReference type="InterPro" id="IPR042088">
    <property type="entry name" value="OligoPept_F_C"/>
</dbReference>
<dbReference type="GO" id="GO:0006508">
    <property type="term" value="P:proteolysis"/>
    <property type="evidence" value="ECO:0007669"/>
    <property type="project" value="UniProtKB-KW"/>
</dbReference>
<dbReference type="EC" id="3.4.24.-" evidence="6"/>
<dbReference type="CDD" id="cd09608">
    <property type="entry name" value="M3B_PepF"/>
    <property type="match status" value="1"/>
</dbReference>
<dbReference type="RefSeq" id="WP_121134679.1">
    <property type="nucleotide sequence ID" value="NZ_JBHUFK010000027.1"/>
</dbReference>
<evidence type="ECO:0000259" key="7">
    <source>
        <dbReference type="Pfam" id="PF01432"/>
    </source>
</evidence>
<reference evidence="9 10" key="1">
    <citation type="journal article" date="2015" name="Antonie Van Leeuwenhoek">
        <title>Oceanobacillus bengalensis sp. nov., a bacterium isolated from seawater of the Bay of Bengal.</title>
        <authorList>
            <person name="Yongchang O."/>
            <person name="Xiang W."/>
            <person name="Wang G."/>
        </authorList>
    </citation>
    <scope>NUCLEOTIDE SEQUENCE [LARGE SCALE GENOMIC DNA]</scope>
    <source>
        <strain evidence="9 10">MCCC 1K00260</strain>
    </source>
</reference>
<dbReference type="Proteomes" id="UP000281813">
    <property type="component" value="Unassembled WGS sequence"/>
</dbReference>
<evidence type="ECO:0000256" key="2">
    <source>
        <dbReference type="ARBA" id="ARBA00022723"/>
    </source>
</evidence>
<dbReference type="InterPro" id="IPR013647">
    <property type="entry name" value="OligopepF_N_dom"/>
</dbReference>
<comment type="cofactor">
    <cofactor evidence="6">
        <name>Zn(2+)</name>
        <dbReference type="ChEBI" id="CHEBI:29105"/>
    </cofactor>
    <text evidence="6">Binds 1 zinc ion.</text>
</comment>
<dbReference type="OrthoDB" id="9766487at2"/>
<dbReference type="Pfam" id="PF01432">
    <property type="entry name" value="Peptidase_M3"/>
    <property type="match status" value="1"/>
</dbReference>
<protein>
    <recommendedName>
        <fullName evidence="6">Oligopeptidase F</fullName>
        <ecNumber evidence="6">3.4.24.-</ecNumber>
    </recommendedName>
</protein>
<evidence type="ECO:0000256" key="3">
    <source>
        <dbReference type="ARBA" id="ARBA00022801"/>
    </source>
</evidence>
<keyword evidence="10" id="KW-1185">Reference proteome</keyword>
<dbReference type="PANTHER" id="PTHR11804">
    <property type="entry name" value="PROTEASE M3 THIMET OLIGOPEPTIDASE-RELATED"/>
    <property type="match status" value="1"/>
</dbReference>
<accession>A0A494YRG6</accession>
<dbReference type="Gene3D" id="1.20.140.70">
    <property type="entry name" value="Oligopeptidase f, N-terminal domain"/>
    <property type="match status" value="1"/>
</dbReference>
<keyword evidence="1 6" id="KW-0645">Protease</keyword>
<dbReference type="PANTHER" id="PTHR11804:SF84">
    <property type="entry name" value="SACCHAROLYSIN"/>
    <property type="match status" value="1"/>
</dbReference>
<dbReference type="GO" id="GO:0046872">
    <property type="term" value="F:metal ion binding"/>
    <property type="evidence" value="ECO:0007669"/>
    <property type="project" value="UniProtKB-UniRule"/>
</dbReference>
<dbReference type="NCBIfam" id="TIGR00181">
    <property type="entry name" value="pepF"/>
    <property type="match status" value="1"/>
</dbReference>
<dbReference type="InterPro" id="IPR001567">
    <property type="entry name" value="Pept_M3A_M3B_dom"/>
</dbReference>
<comment type="function">
    <text evidence="6">Has oligopeptidase activity and degrades a variety of small bioactive peptides.</text>
</comment>
<evidence type="ECO:0000256" key="1">
    <source>
        <dbReference type="ARBA" id="ARBA00022670"/>
    </source>
</evidence>
<comment type="caution">
    <text evidence="9">The sequence shown here is derived from an EMBL/GenBank/DDBJ whole genome shotgun (WGS) entry which is preliminary data.</text>
</comment>
<dbReference type="InterPro" id="IPR004438">
    <property type="entry name" value="Peptidase_M3B"/>
</dbReference>
<evidence type="ECO:0000256" key="5">
    <source>
        <dbReference type="ARBA" id="ARBA00023049"/>
    </source>
</evidence>
<dbReference type="GO" id="GO:0006518">
    <property type="term" value="P:peptide metabolic process"/>
    <property type="evidence" value="ECO:0007669"/>
    <property type="project" value="TreeGrafter"/>
</dbReference>
<keyword evidence="3 6" id="KW-0378">Hydrolase</keyword>
<dbReference type="InterPro" id="IPR045090">
    <property type="entry name" value="Pept_M3A_M3B"/>
</dbReference>
<dbReference type="Gene3D" id="1.10.287.830">
    <property type="entry name" value="putative peptidase helix hairpin domain like"/>
    <property type="match status" value="1"/>
</dbReference>
<keyword evidence="4 6" id="KW-0862">Zinc</keyword>
<comment type="similarity">
    <text evidence="6">Belongs to the peptidase M3B family.</text>
</comment>
<feature type="domain" description="Peptidase M3A/M3B catalytic" evidence="7">
    <location>
        <begin position="202"/>
        <end position="582"/>
    </location>
</feature>
<evidence type="ECO:0000259" key="8">
    <source>
        <dbReference type="Pfam" id="PF08439"/>
    </source>
</evidence>
<organism evidence="9 10">
    <name type="scientific">Oceanobacillus bengalensis</name>
    <dbReference type="NCBI Taxonomy" id="1435466"/>
    <lineage>
        <taxon>Bacteria</taxon>
        <taxon>Bacillati</taxon>
        <taxon>Bacillota</taxon>
        <taxon>Bacilli</taxon>
        <taxon>Bacillales</taxon>
        <taxon>Bacillaceae</taxon>
        <taxon>Oceanobacillus</taxon>
    </lineage>
</organism>
<dbReference type="EMBL" id="RBZO01000053">
    <property type="protein sequence ID" value="RKQ11840.1"/>
    <property type="molecule type" value="Genomic_DNA"/>
</dbReference>
<feature type="domain" description="Oligopeptidase F N-terminal" evidence="8">
    <location>
        <begin position="113"/>
        <end position="181"/>
    </location>
</feature>
<sequence length="595" mass="69289">MKILKREEIPEKYKWKLEDLFEDESKWEEARKEAQGLLESMRTNIRGIVTTASNLLTFLKQSKEVDFILEKVFVYAHLKHDENTKDSKGQELGQKLTSLQLLYSDVSSSFHTEFLTLDGAKVETYYHEEPSLLFYKKYFDEILRAKPHTLSKEQEYILSQTSLLDSSDDIYGMLSDADLSFPKIKDEEGNEVEITQGNFIQYMQSKDREVRKSAFKALYSSFKKFENTFASTLYASNKTDRFHATIRNHPSSLEASLFSDNISPEVYTNLIETVKQNIEPMEKYIKLRKKLLNVEELHMYDIYAPLIKDMDVEISYEEAYETMKKALGVLGEDYVGTVSDAYTEGWIDVYENEGKRSGAYKSGAYGVHPYILLNHKDNLESMFTLVHEMGHAMHSYYSNKHNPQVYAHYKIFVAEVASTVNEVLLMRYLLKNTNDKKMKMYLINYFLEQFRTTVYRQTMFAEFEKITHDRVEKDEPLTADALRTLYYNLNKEYYGEEIVHDQEIAVEWARIPHFYSAFYVYKYATGFSAAMALSKQILEEGESAVNRYLDFLKSGGTDFPIELLKRAGVDMTTPQPIEDALNVFGELVDELEELI</sequence>
<dbReference type="AlphaFoldDB" id="A0A494YRG6"/>
<evidence type="ECO:0000313" key="9">
    <source>
        <dbReference type="EMBL" id="RKQ11840.1"/>
    </source>
</evidence>
<keyword evidence="5 6" id="KW-0482">Metalloprotease</keyword>
<dbReference type="Gene3D" id="1.10.1370.20">
    <property type="entry name" value="Oligoendopeptidase f, C-terminal domain"/>
    <property type="match status" value="1"/>
</dbReference>
<keyword evidence="2 6" id="KW-0479">Metal-binding</keyword>
<dbReference type="GO" id="GO:0004222">
    <property type="term" value="F:metalloendopeptidase activity"/>
    <property type="evidence" value="ECO:0007669"/>
    <property type="project" value="UniProtKB-UniRule"/>
</dbReference>
<evidence type="ECO:0000256" key="6">
    <source>
        <dbReference type="RuleBase" id="RU368091"/>
    </source>
</evidence>